<dbReference type="InterPro" id="IPR045313">
    <property type="entry name" value="CBR1-like"/>
</dbReference>
<evidence type="ECO:0000313" key="5">
    <source>
        <dbReference type="EMBL" id="GLR16238.1"/>
    </source>
</evidence>
<comment type="caution">
    <text evidence="5">The sequence shown here is derived from an EMBL/GenBank/DDBJ whole genome shotgun (WGS) entry which is preliminary data.</text>
</comment>
<accession>A0AA37SKF8</accession>
<evidence type="ECO:0000313" key="6">
    <source>
        <dbReference type="Proteomes" id="UP001156666"/>
    </source>
</evidence>
<dbReference type="EMBL" id="BSOH01000005">
    <property type="protein sequence ID" value="GLR16238.1"/>
    <property type="molecule type" value="Genomic_DNA"/>
</dbReference>
<dbReference type="PRINTS" id="PR00080">
    <property type="entry name" value="SDRFAMILY"/>
</dbReference>
<organism evidence="5 6">
    <name type="scientific">Portibacter lacus</name>
    <dbReference type="NCBI Taxonomy" id="1099794"/>
    <lineage>
        <taxon>Bacteria</taxon>
        <taxon>Pseudomonadati</taxon>
        <taxon>Bacteroidota</taxon>
        <taxon>Saprospiria</taxon>
        <taxon>Saprospirales</taxon>
        <taxon>Haliscomenobacteraceae</taxon>
        <taxon>Portibacter</taxon>
    </lineage>
</organism>
<dbReference type="InterPro" id="IPR002347">
    <property type="entry name" value="SDR_fam"/>
</dbReference>
<protein>
    <submittedName>
        <fullName evidence="5">Short-chain dehydrogenase</fullName>
    </submittedName>
</protein>
<dbReference type="PANTHER" id="PTHR43490:SF99">
    <property type="entry name" value="SHORT-CHAIN DEHYDROGENASE_REDUCTASE"/>
    <property type="match status" value="1"/>
</dbReference>
<comment type="similarity">
    <text evidence="1 4">Belongs to the short-chain dehydrogenases/reductases (SDR) family.</text>
</comment>
<dbReference type="GO" id="GO:0016616">
    <property type="term" value="F:oxidoreductase activity, acting on the CH-OH group of donors, NAD or NADP as acceptor"/>
    <property type="evidence" value="ECO:0007669"/>
    <property type="project" value="InterPro"/>
</dbReference>
<keyword evidence="2" id="KW-0521">NADP</keyword>
<dbReference type="SUPFAM" id="SSF51735">
    <property type="entry name" value="NAD(P)-binding Rossmann-fold domains"/>
    <property type="match status" value="1"/>
</dbReference>
<evidence type="ECO:0000256" key="2">
    <source>
        <dbReference type="ARBA" id="ARBA00022857"/>
    </source>
</evidence>
<reference evidence="5" key="2">
    <citation type="submission" date="2023-01" db="EMBL/GenBank/DDBJ databases">
        <title>Draft genome sequence of Portibacter lacus strain NBRC 108769.</title>
        <authorList>
            <person name="Sun Q."/>
            <person name="Mori K."/>
        </authorList>
    </citation>
    <scope>NUCLEOTIDE SEQUENCE</scope>
    <source>
        <strain evidence="5">NBRC 108769</strain>
    </source>
</reference>
<sequence length="232" mass="25309">MDQIALVTGANRGLGLGVVKKLLQLGYTVILTSRDQVKGQEAIEELDIDKNKLYFQQLDVSSSESINRCFDWVNTKFGKLDVLVNNAGINYDTWQNAMNADLQECHKTMMVNLFGPWEMAQKFYPLMEKNGFGRIVNVSSGAGSLTNEEIGTPGYSISKAALNMLTIKLAGQAKGSGVLINAVSPGWVRTDMGGEDADRSIAEGAESIVWAVTIPDDGPHGGFFKDGKRLNW</sequence>
<dbReference type="RefSeq" id="WP_235293039.1">
    <property type="nucleotide sequence ID" value="NZ_BSOH01000005.1"/>
</dbReference>
<dbReference type="InterPro" id="IPR036291">
    <property type="entry name" value="NAD(P)-bd_dom_sf"/>
</dbReference>
<dbReference type="PRINTS" id="PR00081">
    <property type="entry name" value="GDHRDH"/>
</dbReference>
<dbReference type="PANTHER" id="PTHR43490">
    <property type="entry name" value="(+)-NEOMENTHOL DEHYDROGENASE"/>
    <property type="match status" value="1"/>
</dbReference>
<evidence type="ECO:0000256" key="4">
    <source>
        <dbReference type="RuleBase" id="RU000363"/>
    </source>
</evidence>
<dbReference type="Proteomes" id="UP001156666">
    <property type="component" value="Unassembled WGS sequence"/>
</dbReference>
<dbReference type="InterPro" id="IPR020904">
    <property type="entry name" value="Sc_DH/Rdtase_CS"/>
</dbReference>
<gene>
    <name evidence="5" type="ORF">GCM10007940_08530</name>
</gene>
<reference evidence="5" key="1">
    <citation type="journal article" date="2014" name="Int. J. Syst. Evol. Microbiol.">
        <title>Complete genome sequence of Corynebacterium casei LMG S-19264T (=DSM 44701T), isolated from a smear-ripened cheese.</title>
        <authorList>
            <consortium name="US DOE Joint Genome Institute (JGI-PGF)"/>
            <person name="Walter F."/>
            <person name="Albersmeier A."/>
            <person name="Kalinowski J."/>
            <person name="Ruckert C."/>
        </authorList>
    </citation>
    <scope>NUCLEOTIDE SEQUENCE</scope>
    <source>
        <strain evidence="5">NBRC 108769</strain>
    </source>
</reference>
<keyword evidence="6" id="KW-1185">Reference proteome</keyword>
<evidence type="ECO:0000256" key="1">
    <source>
        <dbReference type="ARBA" id="ARBA00006484"/>
    </source>
</evidence>
<evidence type="ECO:0000256" key="3">
    <source>
        <dbReference type="ARBA" id="ARBA00023002"/>
    </source>
</evidence>
<keyword evidence="3" id="KW-0560">Oxidoreductase</keyword>
<dbReference type="Gene3D" id="3.40.50.720">
    <property type="entry name" value="NAD(P)-binding Rossmann-like Domain"/>
    <property type="match status" value="1"/>
</dbReference>
<dbReference type="AlphaFoldDB" id="A0AA37SKF8"/>
<dbReference type="Pfam" id="PF00106">
    <property type="entry name" value="adh_short"/>
    <property type="match status" value="1"/>
</dbReference>
<dbReference type="PROSITE" id="PS00061">
    <property type="entry name" value="ADH_SHORT"/>
    <property type="match status" value="1"/>
</dbReference>
<name>A0AA37SKF8_9BACT</name>
<dbReference type="CDD" id="cd05324">
    <property type="entry name" value="carb_red_PTCR-like_SDR_c"/>
    <property type="match status" value="1"/>
</dbReference>
<proteinExistence type="inferred from homology"/>